<gene>
    <name evidence="1" type="ORF">GCM10010995_28190</name>
</gene>
<protein>
    <submittedName>
        <fullName evidence="1">Uncharacterized protein</fullName>
    </submittedName>
</protein>
<accession>A0A8J2Z7I9</accession>
<evidence type="ECO:0000313" key="2">
    <source>
        <dbReference type="Proteomes" id="UP000636949"/>
    </source>
</evidence>
<dbReference type="EMBL" id="BMJS01000084">
    <property type="protein sequence ID" value="GGG08960.1"/>
    <property type="molecule type" value="Genomic_DNA"/>
</dbReference>
<name>A0A8J2Z7I9_9GAMM</name>
<dbReference type="RefSeq" id="WP_117004095.1">
    <property type="nucleotide sequence ID" value="NZ_BMJS01000084.1"/>
</dbReference>
<dbReference type="AlphaFoldDB" id="A0A8J2Z7I9"/>
<keyword evidence="2" id="KW-1185">Reference proteome</keyword>
<dbReference type="OrthoDB" id="9853749at2"/>
<evidence type="ECO:0000313" key="1">
    <source>
        <dbReference type="EMBL" id="GGG08960.1"/>
    </source>
</evidence>
<comment type="caution">
    <text evidence="1">The sequence shown here is derived from an EMBL/GenBank/DDBJ whole genome shotgun (WGS) entry which is preliminary data.</text>
</comment>
<dbReference type="Proteomes" id="UP000636949">
    <property type="component" value="Unassembled WGS sequence"/>
</dbReference>
<reference evidence="1" key="1">
    <citation type="journal article" date="2014" name="Int. J. Syst. Evol. Microbiol.">
        <title>Complete genome sequence of Corynebacterium casei LMG S-19264T (=DSM 44701T), isolated from a smear-ripened cheese.</title>
        <authorList>
            <consortium name="US DOE Joint Genome Institute (JGI-PGF)"/>
            <person name="Walter F."/>
            <person name="Albersmeier A."/>
            <person name="Kalinowski J."/>
            <person name="Ruckert C."/>
        </authorList>
    </citation>
    <scope>NUCLEOTIDE SEQUENCE</scope>
    <source>
        <strain evidence="1">CGMCC 1.15758</strain>
    </source>
</reference>
<proteinExistence type="predicted"/>
<organism evidence="1 2">
    <name type="scientific">Cysteiniphilum litorale</name>
    <dbReference type="NCBI Taxonomy" id="2056700"/>
    <lineage>
        <taxon>Bacteria</taxon>
        <taxon>Pseudomonadati</taxon>
        <taxon>Pseudomonadota</taxon>
        <taxon>Gammaproteobacteria</taxon>
        <taxon>Thiotrichales</taxon>
        <taxon>Fastidiosibacteraceae</taxon>
        <taxon>Cysteiniphilum</taxon>
    </lineage>
</organism>
<reference evidence="1" key="2">
    <citation type="submission" date="2020-09" db="EMBL/GenBank/DDBJ databases">
        <authorList>
            <person name="Sun Q."/>
            <person name="Zhou Y."/>
        </authorList>
    </citation>
    <scope>NUCLEOTIDE SEQUENCE</scope>
    <source>
        <strain evidence="1">CGMCC 1.15758</strain>
    </source>
</reference>
<sequence>MRSLITNQPDNDAWFDFFNYVRAVEKDQAAPADKKTPKRLQEIKNIKKIKNNHEQAVHVVNAVLAINHVTRG</sequence>